<comment type="similarity">
    <text evidence="2">Belongs to the class-III pyridine nucleotide-disulfide oxidoreductase family.</text>
</comment>
<comment type="cofactor">
    <cofactor evidence="1">
        <name>FAD</name>
        <dbReference type="ChEBI" id="CHEBI:57692"/>
    </cofactor>
</comment>
<evidence type="ECO:0000256" key="4">
    <source>
        <dbReference type="ARBA" id="ARBA00022827"/>
    </source>
</evidence>
<dbReference type="Pfam" id="PF07992">
    <property type="entry name" value="Pyr_redox_2"/>
    <property type="match status" value="1"/>
</dbReference>
<dbReference type="SUPFAM" id="SSF55424">
    <property type="entry name" value="FAD/NAD-linked reductases, dimerisation (C-terminal) domain"/>
    <property type="match status" value="1"/>
</dbReference>
<reference evidence="9 10" key="1">
    <citation type="submission" date="2015-01" db="EMBL/GenBank/DDBJ databases">
        <title>Draft genome of the acidophilic iron oxidizer Ferrimicrobium acidiphilum strain T23.</title>
        <authorList>
            <person name="Poehlein A."/>
            <person name="Eisen S."/>
            <person name="Schloemann M."/>
            <person name="Johnson B.D."/>
            <person name="Daniel R."/>
            <person name="Muehling M."/>
        </authorList>
    </citation>
    <scope>NUCLEOTIDE SEQUENCE [LARGE SCALE GENOMIC DNA]</scope>
    <source>
        <strain evidence="9 10">T23</strain>
    </source>
</reference>
<comment type="caution">
    <text evidence="9">The sequence shown here is derived from an EMBL/GenBank/DDBJ whole genome shotgun (WGS) entry which is preliminary data.</text>
</comment>
<dbReference type="SUPFAM" id="SSF51905">
    <property type="entry name" value="FAD/NAD(P)-binding domain"/>
    <property type="match status" value="2"/>
</dbReference>
<keyword evidence="10" id="KW-1185">Reference proteome</keyword>
<proteinExistence type="inferred from homology"/>
<dbReference type="STRING" id="1121877.FEAC_00200"/>
<protein>
    <submittedName>
        <fullName evidence="9">Coenzyme A disulfide reductase</fullName>
        <ecNumber evidence="9">1.8.1.14</ecNumber>
    </submittedName>
</protein>
<dbReference type="EMBL" id="JXUW01000001">
    <property type="protein sequence ID" value="KJE78031.1"/>
    <property type="molecule type" value="Genomic_DNA"/>
</dbReference>
<dbReference type="PRINTS" id="PR00411">
    <property type="entry name" value="PNDRDTASEI"/>
</dbReference>
<dbReference type="Gene3D" id="3.50.50.60">
    <property type="entry name" value="FAD/NAD(P)-binding domain"/>
    <property type="match status" value="2"/>
</dbReference>
<keyword evidence="4" id="KW-0274">FAD</keyword>
<evidence type="ECO:0000256" key="5">
    <source>
        <dbReference type="ARBA" id="ARBA00023002"/>
    </source>
</evidence>
<feature type="domain" description="FAD/NAD(P)-binding" evidence="8">
    <location>
        <begin position="2"/>
        <end position="313"/>
    </location>
</feature>
<dbReference type="OrthoDB" id="1145at2"/>
<dbReference type="AlphaFoldDB" id="A0A0D8FY01"/>
<evidence type="ECO:0000259" key="7">
    <source>
        <dbReference type="Pfam" id="PF02852"/>
    </source>
</evidence>
<evidence type="ECO:0000256" key="3">
    <source>
        <dbReference type="ARBA" id="ARBA00022630"/>
    </source>
</evidence>
<evidence type="ECO:0000313" key="10">
    <source>
        <dbReference type="Proteomes" id="UP000032336"/>
    </source>
</evidence>
<dbReference type="Pfam" id="PF02852">
    <property type="entry name" value="Pyr_redox_dim"/>
    <property type="match status" value="1"/>
</dbReference>
<evidence type="ECO:0000256" key="6">
    <source>
        <dbReference type="ARBA" id="ARBA00023284"/>
    </source>
</evidence>
<dbReference type="GeneID" id="78371384"/>
<dbReference type="InterPro" id="IPR050260">
    <property type="entry name" value="FAD-bd_OxRdtase"/>
</dbReference>
<dbReference type="PRINTS" id="PR00368">
    <property type="entry name" value="FADPNR"/>
</dbReference>
<dbReference type="Proteomes" id="UP000032336">
    <property type="component" value="Unassembled WGS sequence"/>
</dbReference>
<organism evidence="9 10">
    <name type="scientific">Ferrimicrobium acidiphilum DSM 19497</name>
    <dbReference type="NCBI Taxonomy" id="1121877"/>
    <lineage>
        <taxon>Bacteria</taxon>
        <taxon>Bacillati</taxon>
        <taxon>Actinomycetota</taxon>
        <taxon>Acidimicrobiia</taxon>
        <taxon>Acidimicrobiales</taxon>
        <taxon>Acidimicrobiaceae</taxon>
        <taxon>Ferrimicrobium</taxon>
    </lineage>
</organism>
<dbReference type="PANTHER" id="PTHR43429:SF1">
    <property type="entry name" value="NAD(P)H SULFUR OXIDOREDUCTASE (COA-DEPENDENT)"/>
    <property type="match status" value="1"/>
</dbReference>
<dbReference type="eggNOG" id="COG0446">
    <property type="taxonomic scope" value="Bacteria"/>
</dbReference>
<evidence type="ECO:0000256" key="2">
    <source>
        <dbReference type="ARBA" id="ARBA00009130"/>
    </source>
</evidence>
<dbReference type="InterPro" id="IPR036188">
    <property type="entry name" value="FAD/NAD-bd_sf"/>
</dbReference>
<keyword evidence="5 9" id="KW-0560">Oxidoreductase</keyword>
<name>A0A0D8FY01_9ACTN</name>
<feature type="domain" description="Pyridine nucleotide-disulphide oxidoreductase dimerisation" evidence="7">
    <location>
        <begin position="336"/>
        <end position="439"/>
    </location>
</feature>
<accession>A0A0D8FY01</accession>
<evidence type="ECO:0000313" key="9">
    <source>
        <dbReference type="EMBL" id="KJE78031.1"/>
    </source>
</evidence>
<evidence type="ECO:0000256" key="1">
    <source>
        <dbReference type="ARBA" id="ARBA00001974"/>
    </source>
</evidence>
<dbReference type="InterPro" id="IPR004099">
    <property type="entry name" value="Pyr_nucl-diS_OxRdtase_dimer"/>
</dbReference>
<sequence>MRLVIIGGSDAGIAGALRARELDPSCDVTVVLDDAYPNFSICGIPYYLSGEVVDWSKLAHRTLEELSSYGIAIRMNTRALAIDRSRHQLLCRTPDGGSQEISWDRLIIATGATPVIPTIEGLSAGLQTDRVFLVHTIADARALMSALSSVQVTRALIIGAGYIGLELAEALTTRGVTVAQFEAREHLLATIDPTLAGQLEAELAIKGVELVTGTRVSSLTANDDVTVTLSRDLSTNTTTTTGDIAIVVAGVQPETDLAVAAGARLGHAGAIWVNRRMETGIDGIFAAGDCVITHHQLLGESYLPLGTTAHKQGRIAGAAAVGKTDEEFRGVVGTQVVKVFDQVVARTGLTELEASTAGFEPFTITTNADDHKRYYPGARTINIRLTGDVSTHRLLGIDMLGPTSAAVHKRIDVAATALQSGTSIEELIDLDLAYTPPLGTPWDALQIAATEWLQLVSQRQESISREVALG</sequence>
<keyword evidence="3" id="KW-0285">Flavoprotein</keyword>
<dbReference type="RefSeq" id="WP_035388171.1">
    <property type="nucleotide sequence ID" value="NZ_JQKF01000001.1"/>
</dbReference>
<keyword evidence="6" id="KW-0676">Redox-active center</keyword>
<evidence type="ECO:0000259" key="8">
    <source>
        <dbReference type="Pfam" id="PF07992"/>
    </source>
</evidence>
<dbReference type="EC" id="1.8.1.14" evidence="9"/>
<dbReference type="PANTHER" id="PTHR43429">
    <property type="entry name" value="PYRIDINE NUCLEOTIDE-DISULFIDE OXIDOREDUCTASE DOMAIN-CONTAINING"/>
    <property type="match status" value="1"/>
</dbReference>
<dbReference type="InterPro" id="IPR023753">
    <property type="entry name" value="FAD/NAD-binding_dom"/>
</dbReference>
<dbReference type="GO" id="GO:0050451">
    <property type="term" value="F:CoA-disulfide reductase (NADPH) activity"/>
    <property type="evidence" value="ECO:0007669"/>
    <property type="project" value="UniProtKB-EC"/>
</dbReference>
<dbReference type="InterPro" id="IPR016156">
    <property type="entry name" value="FAD/NAD-linked_Rdtase_dimer_sf"/>
</dbReference>
<gene>
    <name evidence="9" type="primary">cdr1</name>
    <name evidence="9" type="ORF">FEAC_00200</name>
</gene>